<dbReference type="Gene3D" id="2.130.10.10">
    <property type="entry name" value="YVTN repeat-like/Quinoprotein amine dehydrogenase"/>
    <property type="match status" value="1"/>
</dbReference>
<accession>A0A928Z5X3</accession>
<dbReference type="PANTHER" id="PTHR47199:SF2">
    <property type="entry name" value="PHOTOSYSTEM II STABILITY_ASSEMBLY FACTOR HCF136, CHLOROPLASTIC"/>
    <property type="match status" value="1"/>
</dbReference>
<keyword evidence="2 4" id="KW-0732">Signal</keyword>
<dbReference type="Proteomes" id="UP000625316">
    <property type="component" value="Unassembled WGS sequence"/>
</dbReference>
<feature type="chain" id="PRO_5038199332" description="Photosystem II assembly protein Ycf48" evidence="4">
    <location>
        <begin position="30"/>
        <end position="334"/>
    </location>
</feature>
<dbReference type="InterPro" id="IPR028203">
    <property type="entry name" value="PSII_CF48-like_dom"/>
</dbReference>
<keyword evidence="8" id="KW-1185">Reference proteome</keyword>
<keyword evidence="1 4" id="KW-0602">Photosynthesis</keyword>
<evidence type="ECO:0000259" key="6">
    <source>
        <dbReference type="Pfam" id="PF14870"/>
    </source>
</evidence>
<evidence type="ECO:0000256" key="3">
    <source>
        <dbReference type="ARBA" id="ARBA00023276"/>
    </source>
</evidence>
<organism evidence="7 8">
    <name type="scientific">Romeriopsis navalis LEGE 11480</name>
    <dbReference type="NCBI Taxonomy" id="2777977"/>
    <lineage>
        <taxon>Bacteria</taxon>
        <taxon>Bacillati</taxon>
        <taxon>Cyanobacteriota</taxon>
        <taxon>Cyanophyceae</taxon>
        <taxon>Leptolyngbyales</taxon>
        <taxon>Leptolyngbyaceae</taxon>
        <taxon>Romeriopsis</taxon>
        <taxon>Romeriopsis navalis</taxon>
    </lineage>
</organism>
<feature type="domain" description="Photosynthesis system II assembly factor Ycf48/Hcf136-like" evidence="6">
    <location>
        <begin position="34"/>
        <end position="333"/>
    </location>
</feature>
<keyword evidence="4" id="KW-0793">Thylakoid</keyword>
<dbReference type="AlphaFoldDB" id="A0A928Z5X3"/>
<comment type="domain">
    <text evidence="4">A 7-bladed beta-propeller torus, about 55 by 55 Angstroms, with a depth of about 25 Angstroms and a central pore.</text>
</comment>
<comment type="similarity">
    <text evidence="4 5">Belongs to the Ycf48 family.</text>
</comment>
<gene>
    <name evidence="4" type="primary">ycf48</name>
    <name evidence="7" type="ORF">IQ266_26265</name>
</gene>
<sequence length="334" mass="36851" precursor="true">MIAISRTWKRLLAFLAVAIFAIGTPSAQALGMSKIDHNPWEVVTMPTDLSLLDVAFTSDPNHGWVVGVDSMLLETTDGGSTWQQRELLLGEQKYRFSAIDFEGDEGWVAGQPAILLHTADAGESWEQIPLSERLPGAPQEVVALGDETAEMVTELGAIYRTEDSGRNWKAMVNDAFGVLKSLHRSADGNYVAVSSRGNFYSIWRPGQDSWENHNRSSSRRLQTMGFAPDGRLWLLARGGVVQLSNTSDPEDWAKAQQPENLNSWGFLDAAFRTNDEAWIVGGSGTLLASFDGGQSWQNDADVEDIPANFYKIKFLDEGRGYVLGQRGTFLRYVG</sequence>
<evidence type="ECO:0000313" key="7">
    <source>
        <dbReference type="EMBL" id="MBE9033244.1"/>
    </source>
</evidence>
<dbReference type="InterPro" id="IPR016705">
    <property type="entry name" value="Ycf48/Hcf136"/>
</dbReference>
<comment type="function">
    <text evidence="4">A factor required for optimal assembly of photosystem II (PSII), acting in the early stages of PSII assembly. Also plays a role in replacement of photodamaged D1 (psbA). Assists YidC in synthesis of chlorophyll-binding proteins.</text>
</comment>
<dbReference type="RefSeq" id="WP_264328052.1">
    <property type="nucleotide sequence ID" value="NZ_JADEXQ010000167.1"/>
</dbReference>
<feature type="signal peptide" evidence="4">
    <location>
        <begin position="1"/>
        <end position="29"/>
    </location>
</feature>
<evidence type="ECO:0000313" key="8">
    <source>
        <dbReference type="Proteomes" id="UP000625316"/>
    </source>
</evidence>
<dbReference type="EMBL" id="JADEXQ010000167">
    <property type="protein sequence ID" value="MBE9033244.1"/>
    <property type="molecule type" value="Genomic_DNA"/>
</dbReference>
<dbReference type="PIRSF" id="PIRSF017875">
    <property type="entry name" value="PSII_HCF136"/>
    <property type="match status" value="1"/>
</dbReference>
<proteinExistence type="inferred from homology"/>
<evidence type="ECO:0000256" key="4">
    <source>
        <dbReference type="HAMAP-Rule" id="MF_01348"/>
    </source>
</evidence>
<comment type="caution">
    <text evidence="7">The sequence shown here is derived from an EMBL/GenBank/DDBJ whole genome shotgun (WGS) entry which is preliminary data.</text>
</comment>
<comment type="subcellular location">
    <subcellularLocation>
        <location evidence="4">Cellular thylakoid lumen</location>
    </subcellularLocation>
    <text evidence="4">Associated with a PSII precusor complex on the lumenal side of the thylakoid membrane.</text>
</comment>
<dbReference type="InterPro" id="IPR015943">
    <property type="entry name" value="WD40/YVTN_repeat-like_dom_sf"/>
</dbReference>
<dbReference type="HAMAP" id="MF_01348">
    <property type="entry name" value="Ycf48"/>
    <property type="match status" value="1"/>
</dbReference>
<protein>
    <recommendedName>
        <fullName evidence="4 5">Photosystem II assembly protein Ycf48</fullName>
    </recommendedName>
</protein>
<dbReference type="GO" id="GO:0015979">
    <property type="term" value="P:photosynthesis"/>
    <property type="evidence" value="ECO:0007669"/>
    <property type="project" value="UniProtKB-KW"/>
</dbReference>
<keyword evidence="3 4" id="KW-0604">Photosystem II</keyword>
<dbReference type="SUPFAM" id="SSF110296">
    <property type="entry name" value="Oligoxyloglucan reducing end-specific cellobiohydrolase"/>
    <property type="match status" value="1"/>
</dbReference>
<dbReference type="GO" id="GO:0009523">
    <property type="term" value="C:photosystem II"/>
    <property type="evidence" value="ECO:0007669"/>
    <property type="project" value="UniProtKB-KW"/>
</dbReference>
<dbReference type="GO" id="GO:0031979">
    <property type="term" value="C:plasma membrane-derived thylakoid lumen"/>
    <property type="evidence" value="ECO:0007669"/>
    <property type="project" value="UniProtKB-SubCell"/>
</dbReference>
<dbReference type="NCBIfam" id="NF010237">
    <property type="entry name" value="PRK13684.1"/>
    <property type="match status" value="1"/>
</dbReference>
<name>A0A928Z5X3_9CYAN</name>
<evidence type="ECO:0000256" key="1">
    <source>
        <dbReference type="ARBA" id="ARBA00022531"/>
    </source>
</evidence>
<evidence type="ECO:0000256" key="5">
    <source>
        <dbReference type="PIRNR" id="PIRNR017875"/>
    </source>
</evidence>
<reference evidence="7" key="1">
    <citation type="submission" date="2020-10" db="EMBL/GenBank/DDBJ databases">
        <authorList>
            <person name="Castelo-Branco R."/>
            <person name="Eusebio N."/>
            <person name="Adriana R."/>
            <person name="Vieira A."/>
            <person name="Brugerolle De Fraissinette N."/>
            <person name="Rezende De Castro R."/>
            <person name="Schneider M.P."/>
            <person name="Vasconcelos V."/>
            <person name="Leao P.N."/>
        </authorList>
    </citation>
    <scope>NUCLEOTIDE SEQUENCE</scope>
    <source>
        <strain evidence="7">LEGE 11480</strain>
    </source>
</reference>
<dbReference type="Pfam" id="PF14870">
    <property type="entry name" value="PSII_BNR"/>
    <property type="match status" value="1"/>
</dbReference>
<evidence type="ECO:0000256" key="2">
    <source>
        <dbReference type="ARBA" id="ARBA00022729"/>
    </source>
</evidence>
<dbReference type="PANTHER" id="PTHR47199">
    <property type="entry name" value="PHOTOSYSTEM II STABILITY/ASSEMBLY FACTOR HCF136, CHLOROPLASTIC"/>
    <property type="match status" value="1"/>
</dbReference>